<feature type="domain" description="VWFA" evidence="3">
    <location>
        <begin position="694"/>
        <end position="923"/>
    </location>
</feature>
<feature type="compositionally biased region" description="Low complexity" evidence="1">
    <location>
        <begin position="1004"/>
        <end position="1014"/>
    </location>
</feature>
<gene>
    <name evidence="4" type="ORF">NKR23_g3210</name>
</gene>
<dbReference type="Gene3D" id="1.10.510.10">
    <property type="entry name" value="Transferase(Phosphotransferase) domain 1"/>
    <property type="match status" value="1"/>
</dbReference>
<dbReference type="InterPro" id="IPR011009">
    <property type="entry name" value="Kinase-like_dom_sf"/>
</dbReference>
<reference evidence="4" key="1">
    <citation type="submission" date="2022-07" db="EMBL/GenBank/DDBJ databases">
        <title>Fungi with potential for degradation of polypropylene.</title>
        <authorList>
            <person name="Gostincar C."/>
        </authorList>
    </citation>
    <scope>NUCLEOTIDE SEQUENCE</scope>
    <source>
        <strain evidence="4">EXF-13308</strain>
    </source>
</reference>
<name>A0AA38S5N8_9PEZI</name>
<dbReference type="SMART" id="SM00220">
    <property type="entry name" value="S_TKc"/>
    <property type="match status" value="1"/>
</dbReference>
<dbReference type="SUPFAM" id="SSF56112">
    <property type="entry name" value="Protein kinase-like (PK-like)"/>
    <property type="match status" value="1"/>
</dbReference>
<dbReference type="PROSITE" id="PS50011">
    <property type="entry name" value="PROTEIN_KINASE_DOM"/>
    <property type="match status" value="1"/>
</dbReference>
<feature type="region of interest" description="Disordered" evidence="1">
    <location>
        <begin position="561"/>
        <end position="585"/>
    </location>
</feature>
<feature type="domain" description="Protein kinase" evidence="2">
    <location>
        <begin position="151"/>
        <end position="519"/>
    </location>
</feature>
<feature type="compositionally biased region" description="Basic and acidic residues" evidence="1">
    <location>
        <begin position="372"/>
        <end position="381"/>
    </location>
</feature>
<keyword evidence="4" id="KW-0418">Kinase</keyword>
<evidence type="ECO:0000259" key="2">
    <source>
        <dbReference type="PROSITE" id="PS50011"/>
    </source>
</evidence>
<dbReference type="SUPFAM" id="SSF53300">
    <property type="entry name" value="vWA-like"/>
    <property type="match status" value="1"/>
</dbReference>
<dbReference type="PANTHER" id="PTHR24359">
    <property type="entry name" value="SERINE/THREONINE-PROTEIN KINASE SBK1"/>
    <property type="match status" value="1"/>
</dbReference>
<accession>A0AA38S5N8</accession>
<protein>
    <submittedName>
        <fullName evidence="4">Protein kinase domain-containing protein</fullName>
    </submittedName>
</protein>
<organism evidence="4 5">
    <name type="scientific">Pleurostoma richardsiae</name>
    <dbReference type="NCBI Taxonomy" id="41990"/>
    <lineage>
        <taxon>Eukaryota</taxon>
        <taxon>Fungi</taxon>
        <taxon>Dikarya</taxon>
        <taxon>Ascomycota</taxon>
        <taxon>Pezizomycotina</taxon>
        <taxon>Sordariomycetes</taxon>
        <taxon>Sordariomycetidae</taxon>
        <taxon>Calosphaeriales</taxon>
        <taxon>Pleurostomataceae</taxon>
        <taxon>Pleurostoma</taxon>
    </lineage>
</organism>
<evidence type="ECO:0000256" key="1">
    <source>
        <dbReference type="SAM" id="MobiDB-lite"/>
    </source>
</evidence>
<dbReference type="AlphaFoldDB" id="A0AA38S5N8"/>
<dbReference type="Proteomes" id="UP001174694">
    <property type="component" value="Unassembled WGS sequence"/>
</dbReference>
<feature type="region of interest" description="Disordered" evidence="1">
    <location>
        <begin position="930"/>
        <end position="1073"/>
    </location>
</feature>
<evidence type="ECO:0000259" key="3">
    <source>
        <dbReference type="PROSITE" id="PS50234"/>
    </source>
</evidence>
<dbReference type="PROSITE" id="PS50234">
    <property type="entry name" value="VWFA"/>
    <property type="match status" value="1"/>
</dbReference>
<evidence type="ECO:0000313" key="4">
    <source>
        <dbReference type="EMBL" id="KAJ9151119.1"/>
    </source>
</evidence>
<sequence length="1073" mass="121392">MSRFPHDYNFRQDYDDALNQFTELRALYTRRAACGRLFVLVPSVTKDLEGRSPGCNLRYSSDLERLRIASYHRLNEPVGISPTDLKSYLSVLYTLLDIGFPHLVHLFRQQRLDDRRLPLSIEELRSKISNHKLPSRFHENFYEKQYAWCPIVFGLNMGEQYYGRIVPVYRKRRIQPRKDSHRTTNSATCLWEVELPEELVDQGLRDEVPNAELGERDSNDEDLVTDKNTGKRWRFALKRFSRQRYRNFESERDAFRLLGKQHGMIKYIGWFQHEEIDLDVDDATTSEFWTIVLEFAEFDLCTLFRETNPPMLPSEIDGFWHGMLDISRALKSIHHDLYQDRIRFDLWHGDIKPENILRVGEQLKLADPGEATYRRSGEDRGAPVAPVPGGTTTYAAPEKSNRDGSGTPSVSKLIDVWSLGCVFSEAATFVVTGSQGVLQFERVRHIAIRDHCNATGDAFHDKRNVLAEVREWHEFLRCAVRNTDMFTVAVLDLVDKHMLVPHSQRWNAKEVCNKLQDILETSDTPARLVPQSIETMLEEIDVYEERRNELNLGIKRVGSNDGGIEAHTPRTPSSNKRIFPTVQRSRHRETQFTQALRDAVPNSSTGSTGRTVRGVETQFHNAPELVLPQNPGPVMTIWAIEGKLKKMGKKGDLSSLTSRARKSMNRLMRSGPAKDTKLWQDKDDPLHNFLDGVDIIYLIDNGSSMFYHWEQVSHWVKVLVWRSLGYDDDGMEMCFTGDNTACVKQSTSQKIEDFTTAIDLAKPPAPNEAGAVRTNIQPMLDNIINDYIHSISAGSKGTPKKKLIVVLTDGVWDGMKGIDVVDKVIKPKLDFLMDLPHFTEKAKSRVPFGSPKDVVRAEVIKVLEEERPVTIQFIGFGHDPAGLARLRSLDEDLERMGFPDLIDTEPADGDVYKMFLGSLKSEIDKQTTYAETIPSTPRTPPTSFEDASSPRSRSDTTTSDLTLPSSPLPGQSMQYGLPGVGSQFDFGPQEPSSAPWPQGGHYRSISSTLSSRDSAYPADAGSEWDEPGLPYRTPNMAGPTVPPIRGASSSSSPPQDNLGHRGNLPYPGDRRRS</sequence>
<dbReference type="GO" id="GO:0004674">
    <property type="term" value="F:protein serine/threonine kinase activity"/>
    <property type="evidence" value="ECO:0007669"/>
    <property type="project" value="TreeGrafter"/>
</dbReference>
<dbReference type="InterPro" id="IPR002035">
    <property type="entry name" value="VWF_A"/>
</dbReference>
<dbReference type="PANTHER" id="PTHR24359:SF1">
    <property type="entry name" value="INHIBITOR OF NUCLEAR FACTOR KAPPA-B KINASE EPSILON SUBUNIT HOMOLOG 1-RELATED"/>
    <property type="match status" value="1"/>
</dbReference>
<feature type="compositionally biased region" description="Low complexity" evidence="1">
    <location>
        <begin position="949"/>
        <end position="969"/>
    </location>
</feature>
<keyword evidence="5" id="KW-1185">Reference proteome</keyword>
<dbReference type="EMBL" id="JANBVO010000006">
    <property type="protein sequence ID" value="KAJ9151119.1"/>
    <property type="molecule type" value="Genomic_DNA"/>
</dbReference>
<dbReference type="GO" id="GO:0005524">
    <property type="term" value="F:ATP binding"/>
    <property type="evidence" value="ECO:0007669"/>
    <property type="project" value="InterPro"/>
</dbReference>
<feature type="region of interest" description="Disordered" evidence="1">
    <location>
        <begin position="372"/>
        <end position="408"/>
    </location>
</feature>
<dbReference type="InterPro" id="IPR036465">
    <property type="entry name" value="vWFA_dom_sf"/>
</dbReference>
<comment type="caution">
    <text evidence="4">The sequence shown here is derived from an EMBL/GenBank/DDBJ whole genome shotgun (WGS) entry which is preliminary data.</text>
</comment>
<dbReference type="InterPro" id="IPR000719">
    <property type="entry name" value="Prot_kinase_dom"/>
</dbReference>
<dbReference type="Pfam" id="PF00069">
    <property type="entry name" value="Pkinase"/>
    <property type="match status" value="1"/>
</dbReference>
<proteinExistence type="predicted"/>
<keyword evidence="4" id="KW-0808">Transferase</keyword>
<evidence type="ECO:0000313" key="5">
    <source>
        <dbReference type="Proteomes" id="UP001174694"/>
    </source>
</evidence>